<keyword evidence="2" id="KW-0347">Helicase</keyword>
<dbReference type="GO" id="GO:0006281">
    <property type="term" value="P:DNA repair"/>
    <property type="evidence" value="ECO:0007669"/>
    <property type="project" value="UniProtKB-KW"/>
</dbReference>
<keyword evidence="3" id="KW-0234">DNA repair</keyword>
<dbReference type="InterPro" id="IPR011604">
    <property type="entry name" value="PDDEXK-like_dom_sf"/>
</dbReference>
<reference evidence="5 6" key="2">
    <citation type="submission" date="2018-06" db="EMBL/GenBank/DDBJ databases">
        <title>Metagenomic assembly of (sub)arctic Cyanobacteria and their associated microbiome from non-axenic cultures.</title>
        <authorList>
            <person name="Baurain D."/>
        </authorList>
    </citation>
    <scope>NUCLEOTIDE SEQUENCE [LARGE SCALE GENOMIC DNA]</scope>
    <source>
        <strain evidence="5">ULC027bin1</strain>
    </source>
</reference>
<dbReference type="EMBL" id="QBMP01000087">
    <property type="protein sequence ID" value="PZO55746.1"/>
    <property type="molecule type" value="Genomic_DNA"/>
</dbReference>
<dbReference type="Gene3D" id="3.90.320.10">
    <property type="match status" value="1"/>
</dbReference>
<keyword evidence="1" id="KW-0227">DNA damage</keyword>
<name>A0A2W4XF12_9CYAN</name>
<dbReference type="Pfam" id="PF12705">
    <property type="entry name" value="PDDEXK_1"/>
    <property type="match status" value="1"/>
</dbReference>
<sequence>MISLSQSQLTLLDTCDRKFQYVHFDALNGPSSYEQKVTTQWGTQFHLLMQQRSLNLPTEVLTSANAEMAVSMSALAKAAPEIFKALPNDSNPADQNTESQSEQRRTLAFNGYLLTVVYDWILCNFDADSPNGQILDWKTHQRPPRKERLANDWQTRLYLYVLCETTSLRPDQLSMTYWFVRSEASSYRFGYSVRQHEQTRQDLQRLTARLSRMREQNDFPKVAIAAGKCDQCPFNVRCDRISPMSSSPPLPIDPYHLLQAASQITADSVEEIHL</sequence>
<comment type="caution">
    <text evidence="5">The sequence shown here is derived from an EMBL/GenBank/DDBJ whole genome shotgun (WGS) entry which is preliminary data.</text>
</comment>
<evidence type="ECO:0000256" key="1">
    <source>
        <dbReference type="ARBA" id="ARBA00022763"/>
    </source>
</evidence>
<keyword evidence="2" id="KW-0547">Nucleotide-binding</keyword>
<dbReference type="GO" id="GO:0004386">
    <property type="term" value="F:helicase activity"/>
    <property type="evidence" value="ECO:0007669"/>
    <property type="project" value="UniProtKB-KW"/>
</dbReference>
<dbReference type="InterPro" id="IPR038726">
    <property type="entry name" value="PDDEXK_AddAB-type"/>
</dbReference>
<evidence type="ECO:0000256" key="3">
    <source>
        <dbReference type="ARBA" id="ARBA00023204"/>
    </source>
</evidence>
<evidence type="ECO:0000259" key="4">
    <source>
        <dbReference type="Pfam" id="PF12705"/>
    </source>
</evidence>
<dbReference type="Proteomes" id="UP000249794">
    <property type="component" value="Unassembled WGS sequence"/>
</dbReference>
<evidence type="ECO:0000313" key="6">
    <source>
        <dbReference type="Proteomes" id="UP000249794"/>
    </source>
</evidence>
<reference evidence="6" key="1">
    <citation type="submission" date="2018-04" db="EMBL/GenBank/DDBJ databases">
        <authorList>
            <person name="Cornet L."/>
        </authorList>
    </citation>
    <scope>NUCLEOTIDE SEQUENCE [LARGE SCALE GENOMIC DNA]</scope>
</reference>
<proteinExistence type="predicted"/>
<organism evidence="5 6">
    <name type="scientific">Phormidesmis priestleyi</name>
    <dbReference type="NCBI Taxonomy" id="268141"/>
    <lineage>
        <taxon>Bacteria</taxon>
        <taxon>Bacillati</taxon>
        <taxon>Cyanobacteriota</taxon>
        <taxon>Cyanophyceae</taxon>
        <taxon>Leptolyngbyales</taxon>
        <taxon>Leptolyngbyaceae</taxon>
        <taxon>Phormidesmis</taxon>
    </lineage>
</organism>
<keyword evidence="2" id="KW-0378">Hydrolase</keyword>
<keyword evidence="2" id="KW-0067">ATP-binding</keyword>
<feature type="domain" description="PD-(D/E)XK endonuclease-like" evidence="4">
    <location>
        <begin position="3"/>
        <end position="239"/>
    </location>
</feature>
<accession>A0A2W4XF12</accession>
<evidence type="ECO:0000313" key="5">
    <source>
        <dbReference type="EMBL" id="PZO55746.1"/>
    </source>
</evidence>
<dbReference type="AlphaFoldDB" id="A0A2W4XF12"/>
<protein>
    <recommendedName>
        <fullName evidence="4">PD-(D/E)XK endonuclease-like domain-containing protein</fullName>
    </recommendedName>
</protein>
<gene>
    <name evidence="5" type="ORF">DCF15_09925</name>
</gene>
<evidence type="ECO:0000256" key="2">
    <source>
        <dbReference type="ARBA" id="ARBA00022806"/>
    </source>
</evidence>